<dbReference type="SUPFAM" id="SSF90123">
    <property type="entry name" value="ABC transporter transmembrane region"/>
    <property type="match status" value="2"/>
</dbReference>
<dbReference type="FunFam" id="3.40.50.300:FF:000565">
    <property type="entry name" value="ABC bile acid transporter"/>
    <property type="match status" value="1"/>
</dbReference>
<feature type="compositionally biased region" description="Low complexity" evidence="10">
    <location>
        <begin position="98"/>
        <end position="107"/>
    </location>
</feature>
<keyword evidence="8 11" id="KW-0472">Membrane</keyword>
<dbReference type="InterPro" id="IPR036640">
    <property type="entry name" value="ABC1_TM_sf"/>
</dbReference>
<evidence type="ECO:0000256" key="1">
    <source>
        <dbReference type="ARBA" id="ARBA00004141"/>
    </source>
</evidence>
<keyword evidence="15" id="KW-1185">Reference proteome</keyword>
<dbReference type="EMBL" id="KE504125">
    <property type="protein sequence ID" value="EPT04778.1"/>
    <property type="molecule type" value="Genomic_DNA"/>
</dbReference>
<name>S8EKR5_FOMSC</name>
<evidence type="ECO:0000259" key="13">
    <source>
        <dbReference type="PROSITE" id="PS50929"/>
    </source>
</evidence>
<dbReference type="PROSITE" id="PS50929">
    <property type="entry name" value="ABC_TM1F"/>
    <property type="match status" value="2"/>
</dbReference>
<dbReference type="PROSITE" id="PS00211">
    <property type="entry name" value="ABC_TRANSPORTER_1"/>
    <property type="match status" value="2"/>
</dbReference>
<dbReference type="GO" id="GO:0005524">
    <property type="term" value="F:ATP binding"/>
    <property type="evidence" value="ECO:0007669"/>
    <property type="project" value="UniProtKB-KW"/>
</dbReference>
<dbReference type="GO" id="GO:0140359">
    <property type="term" value="F:ABC-type transporter activity"/>
    <property type="evidence" value="ECO:0007669"/>
    <property type="project" value="InterPro"/>
</dbReference>
<comment type="subcellular location">
    <subcellularLocation>
        <location evidence="1">Membrane</location>
        <topology evidence="1">Multi-pass membrane protein</topology>
    </subcellularLocation>
</comment>
<keyword evidence="3" id="KW-0813">Transport</keyword>
<feature type="compositionally biased region" description="Basic and acidic residues" evidence="10">
    <location>
        <begin position="583"/>
        <end position="598"/>
    </location>
</feature>
<dbReference type="Pfam" id="PF00005">
    <property type="entry name" value="ABC_tran"/>
    <property type="match status" value="2"/>
</dbReference>
<protein>
    <recommendedName>
        <fullName evidence="16">Multidrug resistance-associated ABC transporter</fullName>
    </recommendedName>
</protein>
<dbReference type="STRING" id="743788.S8EKR5"/>
<dbReference type="SMART" id="SM00382">
    <property type="entry name" value="AAA"/>
    <property type="match status" value="2"/>
</dbReference>
<dbReference type="PANTHER" id="PTHR24223:SF456">
    <property type="entry name" value="MULTIDRUG RESISTANCE-ASSOCIATED PROTEIN LETHAL(2)03659"/>
    <property type="match status" value="1"/>
</dbReference>
<dbReference type="InterPro" id="IPR027417">
    <property type="entry name" value="P-loop_NTPase"/>
</dbReference>
<evidence type="ECO:0000256" key="9">
    <source>
        <dbReference type="SAM" id="Coils"/>
    </source>
</evidence>
<feature type="compositionally biased region" description="Basic and acidic residues" evidence="10">
    <location>
        <begin position="545"/>
        <end position="563"/>
    </location>
</feature>
<feature type="transmembrane region" description="Helical" evidence="11">
    <location>
        <begin position="916"/>
        <end position="939"/>
    </location>
</feature>
<dbReference type="InterPro" id="IPR003593">
    <property type="entry name" value="AAA+_ATPase"/>
</dbReference>
<feature type="region of interest" description="Disordered" evidence="10">
    <location>
        <begin position="79"/>
        <end position="166"/>
    </location>
</feature>
<evidence type="ECO:0000256" key="7">
    <source>
        <dbReference type="ARBA" id="ARBA00022989"/>
    </source>
</evidence>
<evidence type="ECO:0000313" key="14">
    <source>
        <dbReference type="EMBL" id="EPT04778.1"/>
    </source>
</evidence>
<feature type="domain" description="ABC transporter" evidence="12">
    <location>
        <begin position="1189"/>
        <end position="1429"/>
    </location>
</feature>
<evidence type="ECO:0000313" key="15">
    <source>
        <dbReference type="Proteomes" id="UP000015241"/>
    </source>
</evidence>
<dbReference type="FunFam" id="3.40.50.300:FF:000997">
    <property type="entry name" value="Multidrug resistance-associated protein 1"/>
    <property type="match status" value="1"/>
</dbReference>
<feature type="domain" description="ABC transporter" evidence="12">
    <location>
        <begin position="585"/>
        <end position="808"/>
    </location>
</feature>
<feature type="domain" description="ABC transmembrane type-1" evidence="13">
    <location>
        <begin position="183"/>
        <end position="479"/>
    </location>
</feature>
<dbReference type="PANTHER" id="PTHR24223">
    <property type="entry name" value="ATP-BINDING CASSETTE SUB-FAMILY C"/>
    <property type="match status" value="1"/>
</dbReference>
<organism evidence="14 15">
    <name type="scientific">Fomitopsis schrenkii</name>
    <name type="common">Brown rot fungus</name>
    <dbReference type="NCBI Taxonomy" id="2126942"/>
    <lineage>
        <taxon>Eukaryota</taxon>
        <taxon>Fungi</taxon>
        <taxon>Dikarya</taxon>
        <taxon>Basidiomycota</taxon>
        <taxon>Agaricomycotina</taxon>
        <taxon>Agaricomycetes</taxon>
        <taxon>Polyporales</taxon>
        <taxon>Fomitopsis</taxon>
    </lineage>
</organism>
<feature type="transmembrane region" description="Helical" evidence="11">
    <location>
        <begin position="1011"/>
        <end position="1030"/>
    </location>
</feature>
<dbReference type="InterPro" id="IPR011527">
    <property type="entry name" value="ABC1_TM_dom"/>
</dbReference>
<keyword evidence="4 11" id="KW-0812">Transmembrane</keyword>
<comment type="similarity">
    <text evidence="2">Belongs to the ABC transporter superfamily. ABCC family. Conjugate transporter (TC 3.A.1.208) subfamily.</text>
</comment>
<dbReference type="PROSITE" id="PS50893">
    <property type="entry name" value="ABC_TRANSPORTER_2"/>
    <property type="match status" value="2"/>
</dbReference>
<dbReference type="GO" id="GO:0016020">
    <property type="term" value="C:membrane"/>
    <property type="evidence" value="ECO:0007669"/>
    <property type="project" value="UniProtKB-SubCell"/>
</dbReference>
<feature type="transmembrane region" description="Helical" evidence="11">
    <location>
        <begin position="338"/>
        <end position="361"/>
    </location>
</feature>
<dbReference type="GO" id="GO:0016887">
    <property type="term" value="F:ATP hydrolysis activity"/>
    <property type="evidence" value="ECO:0007669"/>
    <property type="project" value="InterPro"/>
</dbReference>
<sequence>MRNPMHPTPAPPGFGNGEVAPARQSSWISRLLFGWLDPIMQVGFSRPLEKEDLWQLPQDWLTDPLTDELEREFYRRCPPEKRPAPWRVSQPDLQARPSSVVSTSSATVEDKKRAPKDKTDPHEKQAIHDQGDIDLEEAAGPTPLPDGDTKRSTERKTSKKESQPKHDGSLIKALTHAYFWLWWTAGILTLLGSTLQTTTPLVNQKLLSWLEERYYYSRLPAADRDLIGQPHGIGYGIGLAFAIFVMQEASSLMTCHYTLMSMEVGLLVRTSVIGAIYRKSLRLSARARLEHSVGKITTMISADATRLERNTYYAHQLWVSPVQIAICLALLIKTLGYSALVGLGVFLIGFPVQVVCAVIMFKQRSKGVVLTDKRVRTVTEVLQGIRLIKFFGWEDFFEHEVSKIRRKEVSRVRKIGLAVANLISVVTILPILAAVLSFVTYGLSGHDLNVSIIFTSLQYFNIIRQPLMFFPMVVASCTDSIVALGRIGQFLASEELDEPYTVEPENKLAIDAEGDFTWETAHKPPPEALPDFTKAQSGHRAPASPKDKKDKKEKGQGKGEKGGRRGWFGRKGKDEPVLPTDGSKVDEKDKKDKETEEKPFELKDLSFKVPRGSFAVVLGPIGSGKSSLVQALVGEMRRTRGHTVLSSSVAYVPQNAWIMNATLRENIVFGREDKEEKFRYVVKACCLERDLEMLPYGEKTEIGEKGINLSGGQKARVSLARAAYSDADIILMDDSLSAIDAHTGKQILDNLFLNGPLAEKTRVLVTHALHVLDKADLIFVMKDGIIVEKGTYDELLRDSATFAHMIEEFGNAEQEKQKAEAAVVEKVDESTALGASKESDQEQPRLMQDEERFTGSVSWKIYGTYLRYSGGLSWVPLVLLLTALAQGAQVANNLFLGYWTAESIKGFAQSDYMGTYAALGIGYALFCFGLSYSLTVLSLNAGYSMFQKAFAHVMHSSVSFFDTTPIGRIISRLSRDQDTIDADISLTIYVLLTTMSSVVGTVFLVFYTFPYLGILFVPLGIFYAFSAIYYRRTSVETKRLDSILRSKLYAAYAESLTGISTVRAYGEEWKFIERTEQGLDVENRAYYMVIAIQQWLSTRLDLLGNILVLGITLFASGFSETISPSKVGVVLSYTLSITQVFSQLVQFYAQNEQNFNAVERILYYTDLPFEGDYTKPDDPPASWPENGEVSFTDVDLTYREGLPLVLRQVNFSVRAGEKVGIVGRTGAGKSSLMQALFRTVNICGGSIEIDGIDTRNVGLKTLRNRLALVPQDNVLFKGTLRQNLDPEGTRTDAELISALQRTWLLPKDGVHDAAAEAKFSLDSVVGDEGSNYSAGEKQMLALCRALAKNSRIIVLDEATSNVDLAMDAKLQQTIQTEFAASTLLCIAHRLNTIVYYDRVLLMDAGRVAEFDTPLNLFDKEDSIFRSLCNQAGLSRQDILRIRSKVPGTATDAP</sequence>
<evidence type="ECO:0000256" key="6">
    <source>
        <dbReference type="ARBA" id="ARBA00022840"/>
    </source>
</evidence>
<dbReference type="Proteomes" id="UP000015241">
    <property type="component" value="Unassembled WGS sequence"/>
</dbReference>
<feature type="compositionally biased region" description="Basic and acidic residues" evidence="10">
    <location>
        <begin position="108"/>
        <end position="131"/>
    </location>
</feature>
<keyword evidence="5" id="KW-0547">Nucleotide-binding</keyword>
<dbReference type="CDD" id="cd03244">
    <property type="entry name" value="ABCC_MRP_domain2"/>
    <property type="match status" value="1"/>
</dbReference>
<feature type="transmembrane region" description="Helical" evidence="11">
    <location>
        <begin position="874"/>
        <end position="896"/>
    </location>
</feature>
<proteinExistence type="inferred from homology"/>
<feature type="coiled-coil region" evidence="9">
    <location>
        <begin position="802"/>
        <end position="829"/>
    </location>
</feature>
<dbReference type="SUPFAM" id="SSF52540">
    <property type="entry name" value="P-loop containing nucleoside triphosphate hydrolases"/>
    <property type="match status" value="2"/>
</dbReference>
<dbReference type="Gene3D" id="1.20.1560.10">
    <property type="entry name" value="ABC transporter type 1, transmembrane domain"/>
    <property type="match status" value="2"/>
</dbReference>
<evidence type="ECO:0000256" key="2">
    <source>
        <dbReference type="ARBA" id="ARBA00009726"/>
    </source>
</evidence>
<evidence type="ECO:0008006" key="16">
    <source>
        <dbReference type="Google" id="ProtNLM"/>
    </source>
</evidence>
<dbReference type="InterPro" id="IPR003439">
    <property type="entry name" value="ABC_transporter-like_ATP-bd"/>
</dbReference>
<dbReference type="HOGENOM" id="CLU_000604_27_1_1"/>
<reference evidence="14 15" key="1">
    <citation type="journal article" date="2012" name="Science">
        <title>The Paleozoic origin of enzymatic lignin decomposition reconstructed from 31 fungal genomes.</title>
        <authorList>
            <person name="Floudas D."/>
            <person name="Binder M."/>
            <person name="Riley R."/>
            <person name="Barry K."/>
            <person name="Blanchette R.A."/>
            <person name="Henrissat B."/>
            <person name="Martinez A.T."/>
            <person name="Otillar R."/>
            <person name="Spatafora J.W."/>
            <person name="Yadav J.S."/>
            <person name="Aerts A."/>
            <person name="Benoit I."/>
            <person name="Boyd A."/>
            <person name="Carlson A."/>
            <person name="Copeland A."/>
            <person name="Coutinho P.M."/>
            <person name="de Vries R.P."/>
            <person name="Ferreira P."/>
            <person name="Findley K."/>
            <person name="Foster B."/>
            <person name="Gaskell J."/>
            <person name="Glotzer D."/>
            <person name="Gorecki P."/>
            <person name="Heitman J."/>
            <person name="Hesse C."/>
            <person name="Hori C."/>
            <person name="Igarashi K."/>
            <person name="Jurgens J.A."/>
            <person name="Kallen N."/>
            <person name="Kersten P."/>
            <person name="Kohler A."/>
            <person name="Kuees U."/>
            <person name="Kumar T.K.A."/>
            <person name="Kuo A."/>
            <person name="LaButti K."/>
            <person name="Larrondo L.F."/>
            <person name="Lindquist E."/>
            <person name="Ling A."/>
            <person name="Lombard V."/>
            <person name="Lucas S."/>
            <person name="Lundell T."/>
            <person name="Martin R."/>
            <person name="McLaughlin D.J."/>
            <person name="Morgenstern I."/>
            <person name="Morin E."/>
            <person name="Murat C."/>
            <person name="Nagy L.G."/>
            <person name="Nolan M."/>
            <person name="Ohm R.A."/>
            <person name="Patyshakuliyeva A."/>
            <person name="Rokas A."/>
            <person name="Ruiz-Duenas F.J."/>
            <person name="Sabat G."/>
            <person name="Salamov A."/>
            <person name="Samejima M."/>
            <person name="Schmutz J."/>
            <person name="Slot J.C."/>
            <person name="St John F."/>
            <person name="Stenlid J."/>
            <person name="Sun H."/>
            <person name="Sun S."/>
            <person name="Syed K."/>
            <person name="Tsang A."/>
            <person name="Wiebenga A."/>
            <person name="Young D."/>
            <person name="Pisabarro A."/>
            <person name="Eastwood D.C."/>
            <person name="Martin F."/>
            <person name="Cullen D."/>
            <person name="Grigoriev I.V."/>
            <person name="Hibbett D.S."/>
        </authorList>
    </citation>
    <scope>NUCLEOTIDE SEQUENCE</scope>
    <source>
        <strain evidence="15">FP-58527</strain>
    </source>
</reference>
<evidence type="ECO:0000256" key="4">
    <source>
        <dbReference type="ARBA" id="ARBA00022692"/>
    </source>
</evidence>
<feature type="domain" description="ABC transmembrane type-1" evidence="13">
    <location>
        <begin position="877"/>
        <end position="1150"/>
    </location>
</feature>
<feature type="transmembrane region" description="Helical" evidence="11">
    <location>
        <begin position="984"/>
        <end position="1005"/>
    </location>
</feature>
<dbReference type="Gene3D" id="3.40.50.300">
    <property type="entry name" value="P-loop containing nucleotide triphosphate hydrolases"/>
    <property type="match status" value="2"/>
</dbReference>
<evidence type="ECO:0000256" key="3">
    <source>
        <dbReference type="ARBA" id="ARBA00022448"/>
    </source>
</evidence>
<dbReference type="InterPro" id="IPR050173">
    <property type="entry name" value="ABC_transporter_C-like"/>
</dbReference>
<feature type="compositionally biased region" description="Basic and acidic residues" evidence="10">
    <location>
        <begin position="147"/>
        <end position="166"/>
    </location>
</feature>
<evidence type="ECO:0000256" key="5">
    <source>
        <dbReference type="ARBA" id="ARBA00022741"/>
    </source>
</evidence>
<dbReference type="FunFam" id="1.20.1560.10:FF:000010">
    <property type="entry name" value="Multidrug resistance-associated ABC transporter"/>
    <property type="match status" value="1"/>
</dbReference>
<dbReference type="Pfam" id="PF00664">
    <property type="entry name" value="ABC_membrane"/>
    <property type="match status" value="2"/>
</dbReference>
<dbReference type="InParanoid" id="S8EKR5"/>
<feature type="transmembrane region" description="Helical" evidence="11">
    <location>
        <begin position="1102"/>
        <end position="1119"/>
    </location>
</feature>
<keyword evidence="9" id="KW-0175">Coiled coil</keyword>
<keyword evidence="7 11" id="KW-1133">Transmembrane helix</keyword>
<feature type="region of interest" description="Disordered" evidence="10">
    <location>
        <begin position="519"/>
        <end position="598"/>
    </location>
</feature>
<dbReference type="FunFam" id="1.20.1560.10:FF:000006">
    <property type="entry name" value="ATP-binding cassette, sub-family C (CFTR/MRP), member 9"/>
    <property type="match status" value="1"/>
</dbReference>
<dbReference type="CDD" id="cd03250">
    <property type="entry name" value="ABCC_MRP_domain1"/>
    <property type="match status" value="1"/>
</dbReference>
<gene>
    <name evidence="14" type="ORF">FOMPIDRAFT_1021631</name>
</gene>
<evidence type="ECO:0000256" key="11">
    <source>
        <dbReference type="SAM" id="Phobius"/>
    </source>
</evidence>
<dbReference type="InterPro" id="IPR017871">
    <property type="entry name" value="ABC_transporter-like_CS"/>
</dbReference>
<accession>S8EKR5</accession>
<dbReference type="eggNOG" id="KOG0054">
    <property type="taxonomic scope" value="Eukaryota"/>
</dbReference>
<dbReference type="CDD" id="cd18606">
    <property type="entry name" value="ABC_6TM_YOR1_D2_like"/>
    <property type="match status" value="1"/>
</dbReference>
<evidence type="ECO:0000259" key="12">
    <source>
        <dbReference type="PROSITE" id="PS50893"/>
    </source>
</evidence>
<dbReference type="OrthoDB" id="6500128at2759"/>
<evidence type="ECO:0000256" key="8">
    <source>
        <dbReference type="ARBA" id="ARBA00023136"/>
    </source>
</evidence>
<evidence type="ECO:0000256" key="10">
    <source>
        <dbReference type="SAM" id="MobiDB-lite"/>
    </source>
</evidence>
<feature type="transmembrane region" description="Helical" evidence="11">
    <location>
        <begin position="415"/>
        <end position="443"/>
    </location>
</feature>
<dbReference type="CDD" id="cd18597">
    <property type="entry name" value="ABC_6TM_YOR1_D1_like"/>
    <property type="match status" value="1"/>
</dbReference>
<keyword evidence="6" id="KW-0067">ATP-binding</keyword>